<evidence type="ECO:0000313" key="1">
    <source>
        <dbReference type="EMBL" id="CAL5997329.1"/>
    </source>
</evidence>
<organism evidence="1 2">
    <name type="scientific">Hexamita inflata</name>
    <dbReference type="NCBI Taxonomy" id="28002"/>
    <lineage>
        <taxon>Eukaryota</taxon>
        <taxon>Metamonada</taxon>
        <taxon>Diplomonadida</taxon>
        <taxon>Hexamitidae</taxon>
        <taxon>Hexamitinae</taxon>
        <taxon>Hexamita</taxon>
    </lineage>
</organism>
<keyword evidence="2" id="KW-1185">Reference proteome</keyword>
<name>A0ABP1HLT6_9EUKA</name>
<accession>A0ABP1HLT6</accession>
<protein>
    <submittedName>
        <fullName evidence="1">Hypothetical_protein</fullName>
    </submittedName>
</protein>
<dbReference type="Gene3D" id="2.160.20.110">
    <property type="match status" value="1"/>
</dbReference>
<sequence>MSTSNTTGNAYAGGIIGKIQNNGQIINVQLNNITLKGDGKINSRVGGLVGFLTDLSEASITLKNNIISQISLVSKSQQYSYVAGVIGHSVNTTIKIDNLNLRNVTIWGYGSYIQKMLYIYYQNGTYQINDMIASGINLINGIQLNNCIFTNIISENGC</sequence>
<reference evidence="1 2" key="1">
    <citation type="submission" date="2024-07" db="EMBL/GenBank/DDBJ databases">
        <authorList>
            <person name="Akdeniz Z."/>
        </authorList>
    </citation>
    <scope>NUCLEOTIDE SEQUENCE [LARGE SCALE GENOMIC DNA]</scope>
</reference>
<gene>
    <name evidence="1" type="ORF">HINF_LOCUS15193</name>
</gene>
<comment type="caution">
    <text evidence="1">The sequence shown here is derived from an EMBL/GenBank/DDBJ whole genome shotgun (WGS) entry which is preliminary data.</text>
</comment>
<dbReference type="Proteomes" id="UP001642409">
    <property type="component" value="Unassembled WGS sequence"/>
</dbReference>
<proteinExistence type="predicted"/>
<dbReference type="EMBL" id="CAXDID020000036">
    <property type="protein sequence ID" value="CAL5997329.1"/>
    <property type="molecule type" value="Genomic_DNA"/>
</dbReference>
<evidence type="ECO:0000313" key="2">
    <source>
        <dbReference type="Proteomes" id="UP001642409"/>
    </source>
</evidence>